<dbReference type="PANTHER" id="PTHR30040:SF2">
    <property type="entry name" value="FAD:PROTEIN FMN TRANSFERASE"/>
    <property type="match status" value="1"/>
</dbReference>
<keyword evidence="8 11" id="KW-0460">Magnesium</keyword>
<keyword evidence="12" id="KW-1003">Cell membrane</keyword>
<dbReference type="Proteomes" id="UP001524944">
    <property type="component" value="Unassembled WGS sequence"/>
</dbReference>
<evidence type="ECO:0000256" key="11">
    <source>
        <dbReference type="PIRNR" id="PIRNR006268"/>
    </source>
</evidence>
<keyword evidence="12" id="KW-0997">Cell inner membrane</keyword>
<organism evidence="13 14">
    <name type="scientific">Dehalobacterium formicoaceticum</name>
    <dbReference type="NCBI Taxonomy" id="51515"/>
    <lineage>
        <taxon>Bacteria</taxon>
        <taxon>Bacillati</taxon>
        <taxon>Bacillota</taxon>
        <taxon>Clostridia</taxon>
        <taxon>Eubacteriales</taxon>
        <taxon>Peptococcaceae</taxon>
        <taxon>Dehalobacterium</taxon>
    </lineage>
</organism>
<dbReference type="PANTHER" id="PTHR30040">
    <property type="entry name" value="THIAMINE BIOSYNTHESIS LIPOPROTEIN APBE"/>
    <property type="match status" value="1"/>
</dbReference>
<dbReference type="InterPro" id="IPR003374">
    <property type="entry name" value="ApbE-like_sf"/>
</dbReference>
<evidence type="ECO:0000313" key="13">
    <source>
        <dbReference type="EMBL" id="MCR6544256.1"/>
    </source>
</evidence>
<evidence type="ECO:0000256" key="4">
    <source>
        <dbReference type="ARBA" id="ARBA00022630"/>
    </source>
</evidence>
<dbReference type="EC" id="2.7.1.180" evidence="2 11"/>
<keyword evidence="12" id="KW-0732">Signal</keyword>
<keyword evidence="4 11" id="KW-0285">Flavoprotein</keyword>
<evidence type="ECO:0000256" key="2">
    <source>
        <dbReference type="ARBA" id="ARBA00011955"/>
    </source>
</evidence>
<dbReference type="InterPro" id="IPR024932">
    <property type="entry name" value="ApbE"/>
</dbReference>
<dbReference type="Gene3D" id="3.10.520.10">
    <property type="entry name" value="ApbE-like domains"/>
    <property type="match status" value="1"/>
</dbReference>
<evidence type="ECO:0000256" key="9">
    <source>
        <dbReference type="ARBA" id="ARBA00031306"/>
    </source>
</evidence>
<keyword evidence="6 11" id="KW-0479">Metal-binding</keyword>
<comment type="cofactor">
    <cofactor evidence="1 12">
        <name>Mg(2+)</name>
        <dbReference type="ChEBI" id="CHEBI:18420"/>
    </cofactor>
</comment>
<evidence type="ECO:0000256" key="3">
    <source>
        <dbReference type="ARBA" id="ARBA00016337"/>
    </source>
</evidence>
<proteinExistence type="inferred from homology"/>
<protein>
    <recommendedName>
        <fullName evidence="3 11">FAD:protein FMN transferase</fullName>
        <ecNumber evidence="2 11">2.7.1.180</ecNumber>
    </recommendedName>
    <alternativeName>
        <fullName evidence="9 11">Flavin transferase</fullName>
    </alternativeName>
</protein>
<evidence type="ECO:0000256" key="12">
    <source>
        <dbReference type="RuleBase" id="RU363002"/>
    </source>
</evidence>
<sequence length="357" mass="39384">MHRRRNQWILLSMLFSMIFATGCMDKDAEPEKISKDIFTMDTMINITAYAHDLTKGREAVEQAAGEFQRINDLVGRFPGEQLPDTQKSDIIRVNEQAGIAPVTVSDDTLAMVVRAIYCAKLSAGAFDITIGPVMDLWGFGGEQYHVPTEDELNRVLPLTDYRKIIIDKEAKTIYLPEKGMIMDLGGIAKGYATDLAVQKLRDGGIESALVNAGGNVFALGSKPDGSPWQIGIQDPRDSTAVAAILSVTDKAVISSGDYERYFEENGVRYHHIIDPASGRPARGVMGTTIVTNNSTDGDIFSTLMFVIGPEKGMALQKTWQEMEVVFITDQKEIIYSHGLDGLIEFTNQTDYSVRQSL</sequence>
<evidence type="ECO:0000256" key="5">
    <source>
        <dbReference type="ARBA" id="ARBA00022679"/>
    </source>
</evidence>
<comment type="similarity">
    <text evidence="11 12">Belongs to the ApbE family.</text>
</comment>
<dbReference type="EMBL" id="JANPWE010000001">
    <property type="protein sequence ID" value="MCR6544256.1"/>
    <property type="molecule type" value="Genomic_DNA"/>
</dbReference>
<dbReference type="SUPFAM" id="SSF143631">
    <property type="entry name" value="ApbE-like"/>
    <property type="match status" value="1"/>
</dbReference>
<evidence type="ECO:0000256" key="7">
    <source>
        <dbReference type="ARBA" id="ARBA00022827"/>
    </source>
</evidence>
<gene>
    <name evidence="13" type="ORF">NVS47_01795</name>
</gene>
<reference evidence="13 14" key="1">
    <citation type="submission" date="2022-08" db="EMBL/GenBank/DDBJ databases">
        <title>Proteogenomics of the novel Dehalobacterium formicoaceticum strain EZ94 highlights a key role of methyltransferases during anaerobic dichloromethane degradation.</title>
        <authorList>
            <person name="Wasmund K."/>
        </authorList>
    </citation>
    <scope>NUCLEOTIDE SEQUENCE [LARGE SCALE GENOMIC DNA]</scope>
    <source>
        <strain evidence="13 14">EZ94</strain>
    </source>
</reference>
<evidence type="ECO:0000256" key="10">
    <source>
        <dbReference type="ARBA" id="ARBA00048540"/>
    </source>
</evidence>
<evidence type="ECO:0000313" key="14">
    <source>
        <dbReference type="Proteomes" id="UP001524944"/>
    </source>
</evidence>
<comment type="caution">
    <text evidence="13">The sequence shown here is derived from an EMBL/GenBank/DDBJ whole genome shotgun (WGS) entry which is preliminary data.</text>
</comment>
<comment type="function">
    <text evidence="12">Flavin transferase that catalyzes the transfer of the FMN moiety of FAD and its covalent binding to the hydroxyl group of a threonine residue in a target flavoprotein.</text>
</comment>
<comment type="catalytic activity">
    <reaction evidence="10 11 12">
        <text>L-threonyl-[protein] + FAD = FMN-L-threonyl-[protein] + AMP + H(+)</text>
        <dbReference type="Rhea" id="RHEA:36847"/>
        <dbReference type="Rhea" id="RHEA-COMP:11060"/>
        <dbReference type="Rhea" id="RHEA-COMP:11061"/>
        <dbReference type="ChEBI" id="CHEBI:15378"/>
        <dbReference type="ChEBI" id="CHEBI:30013"/>
        <dbReference type="ChEBI" id="CHEBI:57692"/>
        <dbReference type="ChEBI" id="CHEBI:74257"/>
        <dbReference type="ChEBI" id="CHEBI:456215"/>
        <dbReference type="EC" id="2.7.1.180"/>
    </reaction>
</comment>
<keyword evidence="14" id="KW-1185">Reference proteome</keyword>
<dbReference type="GO" id="GO:0016740">
    <property type="term" value="F:transferase activity"/>
    <property type="evidence" value="ECO:0007669"/>
    <property type="project" value="UniProtKB-KW"/>
</dbReference>
<keyword evidence="12" id="KW-0472">Membrane</keyword>
<evidence type="ECO:0000256" key="8">
    <source>
        <dbReference type="ARBA" id="ARBA00022842"/>
    </source>
</evidence>
<comment type="subcellular location">
    <subcellularLocation>
        <location evidence="12">Cell inner membrane</location>
        <topology evidence="12">Lipid-anchor</topology>
        <orientation evidence="12">Periplasmic side</orientation>
    </subcellularLocation>
</comment>
<dbReference type="RefSeq" id="WP_257911860.1">
    <property type="nucleotide sequence ID" value="NZ_JANPWE010000001.1"/>
</dbReference>
<evidence type="ECO:0000256" key="1">
    <source>
        <dbReference type="ARBA" id="ARBA00001946"/>
    </source>
</evidence>
<feature type="chain" id="PRO_5044995520" description="FAD:protein FMN transferase" evidence="12">
    <location>
        <begin position="26"/>
        <end position="357"/>
    </location>
</feature>
<keyword evidence="12" id="KW-0449">Lipoprotein</keyword>
<accession>A0ABT1Y3J0</accession>
<keyword evidence="5 11" id="KW-0808">Transferase</keyword>
<keyword evidence="7 11" id="KW-0274">FAD</keyword>
<dbReference type="Pfam" id="PF02424">
    <property type="entry name" value="ApbE"/>
    <property type="match status" value="1"/>
</dbReference>
<evidence type="ECO:0000256" key="6">
    <source>
        <dbReference type="ARBA" id="ARBA00022723"/>
    </source>
</evidence>
<feature type="signal peptide" evidence="12">
    <location>
        <begin position="1"/>
        <end position="25"/>
    </location>
</feature>
<dbReference type="PROSITE" id="PS51257">
    <property type="entry name" value="PROKAR_LIPOPROTEIN"/>
    <property type="match status" value="1"/>
</dbReference>
<name>A0ABT1Y3J0_9FIRM</name>
<dbReference type="PIRSF" id="PIRSF006268">
    <property type="entry name" value="ApbE"/>
    <property type="match status" value="1"/>
</dbReference>